<accession>A0A0G0YH73</accession>
<comment type="subcellular location">
    <subcellularLocation>
        <location evidence="1 8">Cell membrane</location>
        <topology evidence="1 8">Peripheral membrane protein</topology>
    </subcellularLocation>
</comment>
<evidence type="ECO:0000256" key="9">
    <source>
        <dbReference type="RuleBase" id="RU003656"/>
    </source>
</evidence>
<dbReference type="Gene3D" id="1.20.5.440">
    <property type="entry name" value="ATP synthase delta/epsilon subunit, C-terminal domain"/>
    <property type="match status" value="1"/>
</dbReference>
<dbReference type="SUPFAM" id="SSF51344">
    <property type="entry name" value="Epsilon subunit of F1F0-ATP synthase N-terminal domain"/>
    <property type="match status" value="1"/>
</dbReference>
<dbReference type="GO" id="GO:0005886">
    <property type="term" value="C:plasma membrane"/>
    <property type="evidence" value="ECO:0007669"/>
    <property type="project" value="UniProtKB-SubCell"/>
</dbReference>
<dbReference type="GO" id="GO:0046933">
    <property type="term" value="F:proton-transporting ATP synthase activity, rotational mechanism"/>
    <property type="evidence" value="ECO:0007669"/>
    <property type="project" value="UniProtKB-UniRule"/>
</dbReference>
<sequence length="148" mass="16754">MPAKISFEITTPERTIFKDEIDQITLPTEMGEITILPNHIPLVSMLRPGEMRLIKNGAESLFAVAGGFIEIQPNNRVIVLADNAERAEEISIERAEAARQRAEELMKQKSVQDVEYTGLAVKIERELARLRVARKHRGKHSGRVRLDE</sequence>
<dbReference type="SUPFAM" id="SSF46604">
    <property type="entry name" value="Epsilon subunit of F1F0-ATP synthase C-terminal domain"/>
    <property type="match status" value="1"/>
</dbReference>
<feature type="coiled-coil region" evidence="10">
    <location>
        <begin position="85"/>
        <end position="112"/>
    </location>
</feature>
<comment type="function">
    <text evidence="8">Produces ATP from ADP in the presence of a proton gradient across the membrane.</text>
</comment>
<evidence type="ECO:0000256" key="5">
    <source>
        <dbReference type="ARBA" id="ARBA00023136"/>
    </source>
</evidence>
<feature type="domain" description="ATP synthase F1 complex delta/epsilon subunit N-terminal" evidence="12">
    <location>
        <begin position="6"/>
        <end position="84"/>
    </location>
</feature>
<evidence type="ECO:0000313" key="13">
    <source>
        <dbReference type="EMBL" id="KKR99687.1"/>
    </source>
</evidence>
<dbReference type="STRING" id="1619048.UU49_C0004G0018"/>
<dbReference type="AlphaFoldDB" id="A0A0G0YH73"/>
<keyword evidence="8" id="KW-0375">Hydrogen ion transport</keyword>
<keyword evidence="10" id="KW-0175">Coiled coil</keyword>
<protein>
    <recommendedName>
        <fullName evidence="8">ATP synthase epsilon chain</fullName>
    </recommendedName>
    <alternativeName>
        <fullName evidence="8">ATP synthase F1 sector epsilon subunit</fullName>
    </alternativeName>
    <alternativeName>
        <fullName evidence="8">F-ATPase epsilon subunit</fullName>
    </alternativeName>
</protein>
<evidence type="ECO:0000256" key="3">
    <source>
        <dbReference type="ARBA" id="ARBA00022448"/>
    </source>
</evidence>
<dbReference type="InterPro" id="IPR001469">
    <property type="entry name" value="ATP_synth_F1_dsu/esu"/>
</dbReference>
<evidence type="ECO:0000256" key="7">
    <source>
        <dbReference type="ARBA" id="ARBA00023310"/>
    </source>
</evidence>
<name>A0A0G0YH73_9BACT</name>
<keyword evidence="6 8" id="KW-0139">CF(1)</keyword>
<dbReference type="EMBL" id="LCAV01000004">
    <property type="protein sequence ID" value="KKR99687.1"/>
    <property type="molecule type" value="Genomic_DNA"/>
</dbReference>
<dbReference type="Gene3D" id="2.60.15.10">
    <property type="entry name" value="F0F1 ATP synthase delta/epsilon subunit, N-terminal"/>
    <property type="match status" value="1"/>
</dbReference>
<dbReference type="NCBIfam" id="NF009980">
    <property type="entry name" value="PRK13446.1"/>
    <property type="match status" value="1"/>
</dbReference>
<evidence type="ECO:0000256" key="6">
    <source>
        <dbReference type="ARBA" id="ARBA00023196"/>
    </source>
</evidence>
<keyword evidence="3 8" id="KW-0813">Transport</keyword>
<gene>
    <name evidence="8" type="primary">atpC</name>
    <name evidence="13" type="ORF">UU49_C0004G0018</name>
</gene>
<proteinExistence type="inferred from homology"/>
<evidence type="ECO:0000256" key="10">
    <source>
        <dbReference type="SAM" id="Coils"/>
    </source>
</evidence>
<dbReference type="InterPro" id="IPR020546">
    <property type="entry name" value="ATP_synth_F1_dsu/esu_N"/>
</dbReference>
<feature type="domain" description="ATP synthase epsilon subunit C-terminal" evidence="11">
    <location>
        <begin position="88"/>
        <end position="133"/>
    </location>
</feature>
<comment type="subunit">
    <text evidence="8 9">F-type ATPases have 2 components, CF(1) - the catalytic core - and CF(0) - the membrane proton channel. CF(1) has five subunits: alpha(3), beta(3), gamma(1), delta(1), epsilon(1). CF(0) has three main subunits: a, b and c.</text>
</comment>
<evidence type="ECO:0000256" key="2">
    <source>
        <dbReference type="ARBA" id="ARBA00005712"/>
    </source>
</evidence>
<dbReference type="InterPro" id="IPR036771">
    <property type="entry name" value="ATPsynth_dsu/esu_N"/>
</dbReference>
<dbReference type="NCBIfam" id="TIGR01216">
    <property type="entry name" value="ATP_synt_epsi"/>
    <property type="match status" value="1"/>
</dbReference>
<dbReference type="GO" id="GO:0045259">
    <property type="term" value="C:proton-transporting ATP synthase complex"/>
    <property type="evidence" value="ECO:0007669"/>
    <property type="project" value="UniProtKB-KW"/>
</dbReference>
<dbReference type="Pfam" id="PF02823">
    <property type="entry name" value="ATP-synt_DE_N"/>
    <property type="match status" value="1"/>
</dbReference>
<dbReference type="CDD" id="cd12152">
    <property type="entry name" value="F1-ATPase_delta"/>
    <property type="match status" value="1"/>
</dbReference>
<comment type="similarity">
    <text evidence="2 8 9">Belongs to the ATPase epsilon chain family.</text>
</comment>
<keyword evidence="4 8" id="KW-0406">Ion transport</keyword>
<dbReference type="HAMAP" id="MF_00530">
    <property type="entry name" value="ATP_synth_epsil_bac"/>
    <property type="match status" value="1"/>
</dbReference>
<keyword evidence="7 8" id="KW-0066">ATP synthesis</keyword>
<evidence type="ECO:0000256" key="4">
    <source>
        <dbReference type="ARBA" id="ARBA00023065"/>
    </source>
</evidence>
<comment type="caution">
    <text evidence="13">The sequence shown here is derived from an EMBL/GenBank/DDBJ whole genome shotgun (WGS) entry which is preliminary data.</text>
</comment>
<dbReference type="Pfam" id="PF00401">
    <property type="entry name" value="ATP-synt_DE"/>
    <property type="match status" value="1"/>
</dbReference>
<evidence type="ECO:0000256" key="1">
    <source>
        <dbReference type="ARBA" id="ARBA00004202"/>
    </source>
</evidence>
<evidence type="ECO:0000259" key="12">
    <source>
        <dbReference type="Pfam" id="PF02823"/>
    </source>
</evidence>
<evidence type="ECO:0000259" key="11">
    <source>
        <dbReference type="Pfam" id="PF00401"/>
    </source>
</evidence>
<dbReference type="InterPro" id="IPR020547">
    <property type="entry name" value="ATP_synth_F1_esu_C"/>
</dbReference>
<dbReference type="InterPro" id="IPR036794">
    <property type="entry name" value="ATP_F1_dsu/esu_C_sf"/>
</dbReference>
<dbReference type="Proteomes" id="UP000034108">
    <property type="component" value="Unassembled WGS sequence"/>
</dbReference>
<keyword evidence="8" id="KW-1003">Cell membrane</keyword>
<dbReference type="PANTHER" id="PTHR13822">
    <property type="entry name" value="ATP SYNTHASE DELTA/EPSILON CHAIN"/>
    <property type="match status" value="1"/>
</dbReference>
<dbReference type="PANTHER" id="PTHR13822:SF10">
    <property type="entry name" value="ATP SYNTHASE EPSILON CHAIN, CHLOROPLASTIC"/>
    <property type="match status" value="1"/>
</dbReference>
<keyword evidence="5 8" id="KW-0472">Membrane</keyword>
<dbReference type="GO" id="GO:0005524">
    <property type="term" value="F:ATP binding"/>
    <property type="evidence" value="ECO:0007669"/>
    <property type="project" value="UniProtKB-UniRule"/>
</dbReference>
<reference evidence="13 14" key="1">
    <citation type="journal article" date="2015" name="Nature">
        <title>rRNA introns, odd ribosomes, and small enigmatic genomes across a large radiation of phyla.</title>
        <authorList>
            <person name="Brown C.T."/>
            <person name="Hug L.A."/>
            <person name="Thomas B.C."/>
            <person name="Sharon I."/>
            <person name="Castelle C.J."/>
            <person name="Singh A."/>
            <person name="Wilkins M.J."/>
            <person name="Williams K.H."/>
            <person name="Banfield J.F."/>
        </authorList>
    </citation>
    <scope>NUCLEOTIDE SEQUENCE [LARGE SCALE GENOMIC DNA]</scope>
</reference>
<evidence type="ECO:0000256" key="8">
    <source>
        <dbReference type="HAMAP-Rule" id="MF_00530"/>
    </source>
</evidence>
<organism evidence="13 14">
    <name type="scientific">Candidatus Magasanikbacteria bacterium GW2011_GWC2_41_17</name>
    <dbReference type="NCBI Taxonomy" id="1619048"/>
    <lineage>
        <taxon>Bacteria</taxon>
        <taxon>Candidatus Magasanikiibacteriota</taxon>
    </lineage>
</organism>
<evidence type="ECO:0000313" key="14">
    <source>
        <dbReference type="Proteomes" id="UP000034108"/>
    </source>
</evidence>